<evidence type="ECO:0000313" key="9">
    <source>
        <dbReference type="Proteomes" id="UP001208245"/>
    </source>
</evidence>
<dbReference type="Pfam" id="PF01790">
    <property type="entry name" value="LGT"/>
    <property type="match status" value="1"/>
</dbReference>
<evidence type="ECO:0000313" key="8">
    <source>
        <dbReference type="EMBL" id="MCV3728629.1"/>
    </source>
</evidence>
<comment type="catalytic activity">
    <reaction evidence="7">
        <text>L-cysteinyl-[prolipoprotein] + a 1,2-diacyl-sn-glycero-3-phospho-(1'-sn-glycerol) = an S-1,2-diacyl-sn-glyceryl-L-cysteinyl-[prolipoprotein] + sn-glycerol 1-phosphate + H(+)</text>
        <dbReference type="Rhea" id="RHEA:56712"/>
        <dbReference type="Rhea" id="RHEA-COMP:14679"/>
        <dbReference type="Rhea" id="RHEA-COMP:14680"/>
        <dbReference type="ChEBI" id="CHEBI:15378"/>
        <dbReference type="ChEBI" id="CHEBI:29950"/>
        <dbReference type="ChEBI" id="CHEBI:57685"/>
        <dbReference type="ChEBI" id="CHEBI:64716"/>
        <dbReference type="ChEBI" id="CHEBI:140658"/>
        <dbReference type="EC" id="2.5.1.145"/>
    </reaction>
</comment>
<reference evidence="8 9" key="1">
    <citation type="journal article" date="2020" name="Int. J. Syst. Evol. Microbiol.">
        <title>Ureaplasma miroungigenitalium sp. nov. isolated from northern elephant seals (Mirounga angustirostris) and Ureaplasma zalophigenitalium sp. nov. isolated from California sea lions (Zalophus californianus).</title>
        <authorList>
            <person name="Volokhov D.V."/>
            <person name="Gulland F.M."/>
            <person name="Gao Y."/>
            <person name="Chizhikov V.E."/>
        </authorList>
    </citation>
    <scope>NUCLEOTIDE SEQUENCE [LARGE SCALE GENOMIC DNA]</scope>
    <source>
        <strain evidence="8 9">ES3182-GEN</strain>
    </source>
</reference>
<dbReference type="InterPro" id="IPR001640">
    <property type="entry name" value="Lgt"/>
</dbReference>
<feature type="transmembrane region" description="Helical" evidence="7">
    <location>
        <begin position="220"/>
        <end position="238"/>
    </location>
</feature>
<dbReference type="Proteomes" id="UP001208245">
    <property type="component" value="Unassembled WGS sequence"/>
</dbReference>
<dbReference type="HAMAP" id="MF_01147">
    <property type="entry name" value="Lgt"/>
    <property type="match status" value="1"/>
</dbReference>
<dbReference type="RefSeq" id="WP_263821942.1">
    <property type="nucleotide sequence ID" value="NZ_JAOXHL010000003.1"/>
</dbReference>
<feature type="transmembrane region" description="Helical" evidence="7">
    <location>
        <begin position="276"/>
        <end position="296"/>
    </location>
</feature>
<dbReference type="EMBL" id="JAOXHL010000003">
    <property type="protein sequence ID" value="MCV3728629.1"/>
    <property type="molecule type" value="Genomic_DNA"/>
</dbReference>
<organism evidence="8 9">
    <name type="scientific">Ureaplasma miroungigenitalium</name>
    <dbReference type="NCBI Taxonomy" id="1042321"/>
    <lineage>
        <taxon>Bacteria</taxon>
        <taxon>Bacillati</taxon>
        <taxon>Mycoplasmatota</taxon>
        <taxon>Mycoplasmoidales</taxon>
        <taxon>Mycoplasmoidaceae</taxon>
        <taxon>Ureaplasma</taxon>
    </lineage>
</organism>
<dbReference type="PANTHER" id="PTHR30589:SF0">
    <property type="entry name" value="PHOSPHATIDYLGLYCEROL--PROLIPOPROTEIN DIACYLGLYCERYL TRANSFERASE"/>
    <property type="match status" value="1"/>
</dbReference>
<evidence type="ECO:0000256" key="2">
    <source>
        <dbReference type="ARBA" id="ARBA00022475"/>
    </source>
</evidence>
<dbReference type="EC" id="2.5.1.145" evidence="7"/>
<feature type="transmembrane region" description="Helical" evidence="7">
    <location>
        <begin position="68"/>
        <end position="88"/>
    </location>
</feature>
<evidence type="ECO:0000256" key="5">
    <source>
        <dbReference type="ARBA" id="ARBA00022989"/>
    </source>
</evidence>
<name>A0ABT3BN17_9BACT</name>
<comment type="function">
    <text evidence="7">Catalyzes the transfer of the diacylglyceryl group from phosphatidylglycerol to the sulfhydryl group of the N-terminal cysteine of a prolipoprotein, the first step in the formation of mature lipoproteins.</text>
</comment>
<dbReference type="GO" id="GO:0008961">
    <property type="term" value="F:phosphatidylglycerol-prolipoprotein diacylglyceryl transferase activity"/>
    <property type="evidence" value="ECO:0007669"/>
    <property type="project" value="UniProtKB-EC"/>
</dbReference>
<keyword evidence="6 7" id="KW-0472">Membrane</keyword>
<gene>
    <name evidence="7 8" type="primary">lgt</name>
    <name evidence="8" type="ORF">OF376_02485</name>
</gene>
<evidence type="ECO:0000256" key="6">
    <source>
        <dbReference type="ARBA" id="ARBA00023136"/>
    </source>
</evidence>
<sequence length="342" mass="38824">MNYVLDFINPTNNLANAIVGEGHNVAFSIGKNFDVYGYGLTFMAGFVLAILIYSLRLKFHYKVPFDPGFYYVFIAVPVILLGARVWSFAIGDAKIGTTGFFDFRSGGLAVQGGVIGGVIVALIWFPLILRKPKYHVRDVNADGEVYVRQVSVWVYADAIIPTILIGQALGRWGNFINGEIYGSETTPEALKWLQNSMPAVFEGMKHPIGDGSLFTIYHPLFLYESFFNVVFFTIIYFGLSYIKQLRIGVVACSYFVVYGIIRFITETARASQYRFAGTYVINSLLLVAGILGILYAQFVTRFTRDRFVLEAMFWWMNPSKNRRVYSFKDIRQEGEKLYYCNK</sequence>
<evidence type="ECO:0000256" key="3">
    <source>
        <dbReference type="ARBA" id="ARBA00022679"/>
    </source>
</evidence>
<feature type="transmembrane region" description="Helical" evidence="7">
    <location>
        <begin position="108"/>
        <end position="129"/>
    </location>
</feature>
<evidence type="ECO:0000256" key="7">
    <source>
        <dbReference type="HAMAP-Rule" id="MF_01147"/>
    </source>
</evidence>
<comment type="subcellular location">
    <subcellularLocation>
        <location evidence="7">Cell membrane</location>
        <topology evidence="7">Multi-pass membrane protein</topology>
    </subcellularLocation>
</comment>
<feature type="transmembrane region" description="Helical" evidence="7">
    <location>
        <begin position="245"/>
        <end position="264"/>
    </location>
</feature>
<comment type="similarity">
    <text evidence="1 7">Belongs to the Lgt family.</text>
</comment>
<keyword evidence="3 7" id="KW-0808">Transferase</keyword>
<keyword evidence="9" id="KW-1185">Reference proteome</keyword>
<dbReference type="NCBIfam" id="TIGR00544">
    <property type="entry name" value="lgt"/>
    <property type="match status" value="1"/>
</dbReference>
<evidence type="ECO:0000256" key="1">
    <source>
        <dbReference type="ARBA" id="ARBA00007150"/>
    </source>
</evidence>
<feature type="transmembrane region" description="Helical" evidence="7">
    <location>
        <begin position="150"/>
        <end position="169"/>
    </location>
</feature>
<dbReference type="PANTHER" id="PTHR30589">
    <property type="entry name" value="PROLIPOPROTEIN DIACYLGLYCERYL TRANSFERASE"/>
    <property type="match status" value="1"/>
</dbReference>
<keyword evidence="5 7" id="KW-1133">Transmembrane helix</keyword>
<keyword evidence="2 7" id="KW-1003">Cell membrane</keyword>
<comment type="pathway">
    <text evidence="7">Protein modification; lipoprotein biosynthesis (diacylglyceryl transfer).</text>
</comment>
<feature type="binding site" evidence="7">
    <location>
        <position position="171"/>
    </location>
    <ligand>
        <name>a 1,2-diacyl-sn-glycero-3-phospho-(1'-sn-glycerol)</name>
        <dbReference type="ChEBI" id="CHEBI:64716"/>
    </ligand>
</feature>
<evidence type="ECO:0000256" key="4">
    <source>
        <dbReference type="ARBA" id="ARBA00022692"/>
    </source>
</evidence>
<accession>A0ABT3BN17</accession>
<feature type="transmembrane region" description="Helical" evidence="7">
    <location>
        <begin position="35"/>
        <end position="56"/>
    </location>
</feature>
<comment type="caution">
    <text evidence="8">The sequence shown here is derived from an EMBL/GenBank/DDBJ whole genome shotgun (WGS) entry which is preliminary data.</text>
</comment>
<dbReference type="PROSITE" id="PS01311">
    <property type="entry name" value="LGT"/>
    <property type="match status" value="1"/>
</dbReference>
<keyword evidence="4 7" id="KW-0812">Transmembrane</keyword>
<proteinExistence type="inferred from homology"/>
<protein>
    <recommendedName>
        <fullName evidence="7">Phosphatidylglycerol--prolipoprotein diacylglyceryl transferase</fullName>
        <ecNumber evidence="7">2.5.1.145</ecNumber>
    </recommendedName>
</protein>